<evidence type="ECO:0000313" key="3">
    <source>
        <dbReference type="Proteomes" id="UP001500483"/>
    </source>
</evidence>
<organism evidence="2 3">
    <name type="scientific">Saccharopolyspora gregorii</name>
    <dbReference type="NCBI Taxonomy" id="33914"/>
    <lineage>
        <taxon>Bacteria</taxon>
        <taxon>Bacillati</taxon>
        <taxon>Actinomycetota</taxon>
        <taxon>Actinomycetes</taxon>
        <taxon>Pseudonocardiales</taxon>
        <taxon>Pseudonocardiaceae</taxon>
        <taxon>Saccharopolyspora</taxon>
    </lineage>
</organism>
<keyword evidence="3" id="KW-1185">Reference proteome</keyword>
<gene>
    <name evidence="2" type="ORF">GCM10020366_65450</name>
</gene>
<evidence type="ECO:0000313" key="2">
    <source>
        <dbReference type="EMBL" id="GAA3365458.1"/>
    </source>
</evidence>
<dbReference type="EMBL" id="BAAAYK010000038">
    <property type="protein sequence ID" value="GAA3365458.1"/>
    <property type="molecule type" value="Genomic_DNA"/>
</dbReference>
<comment type="caution">
    <text evidence="2">The sequence shown here is derived from an EMBL/GenBank/DDBJ whole genome shotgun (WGS) entry which is preliminary data.</text>
</comment>
<feature type="region of interest" description="Disordered" evidence="1">
    <location>
        <begin position="121"/>
        <end position="164"/>
    </location>
</feature>
<name>A0ABP6S1C7_9PSEU</name>
<evidence type="ECO:0000256" key="1">
    <source>
        <dbReference type="SAM" id="MobiDB-lite"/>
    </source>
</evidence>
<accession>A0ABP6S1C7</accession>
<sequence length="164" mass="17679">MATVDFDALFHSHLAAIRASVHEGFRFRYLPTGRDDEFVLQGFRVENGVMDTFLAHAADDAVAARYRLSDLELPDPPALWRRDGPVDEVVQALLALPAHGARGSPVSGGFPVHFGIPRLRRPRGGALDPNSPPDVLSRIPQPRCGGCGPRSGAPRGSRRLGGGR</sequence>
<proteinExistence type="predicted"/>
<protein>
    <submittedName>
        <fullName evidence="2">Uncharacterized protein</fullName>
    </submittedName>
</protein>
<reference evidence="3" key="1">
    <citation type="journal article" date="2019" name="Int. J. Syst. Evol. Microbiol.">
        <title>The Global Catalogue of Microorganisms (GCM) 10K type strain sequencing project: providing services to taxonomists for standard genome sequencing and annotation.</title>
        <authorList>
            <consortium name="The Broad Institute Genomics Platform"/>
            <consortium name="The Broad Institute Genome Sequencing Center for Infectious Disease"/>
            <person name="Wu L."/>
            <person name="Ma J."/>
        </authorList>
    </citation>
    <scope>NUCLEOTIDE SEQUENCE [LARGE SCALE GENOMIC DNA]</scope>
    <source>
        <strain evidence="3">JCM 9687</strain>
    </source>
</reference>
<dbReference type="Proteomes" id="UP001500483">
    <property type="component" value="Unassembled WGS sequence"/>
</dbReference>